<reference evidence="2" key="1">
    <citation type="journal article" date="2022" name="New Phytol.">
        <title>Phylogenomic structure and speciation in an emerging model: the Sphagnum magellanicum complex (Bryophyta).</title>
        <authorList>
            <person name="Shaw A.J."/>
            <person name="Piatkowski B."/>
            <person name="Duffy A.M."/>
            <person name="Aguero B."/>
            <person name="Imwattana K."/>
            <person name="Nieto-Lugilde M."/>
            <person name="Healey A."/>
            <person name="Weston D.J."/>
            <person name="Patel M.N."/>
            <person name="Schmutz J."/>
            <person name="Grimwood J."/>
            <person name="Yavitt J.B."/>
            <person name="Hassel K."/>
            <person name="Stenoien H.K."/>
            <person name="Flatberg K.I."/>
            <person name="Bickford C.P."/>
            <person name="Hicks K.A."/>
        </authorList>
    </citation>
    <scope>NUCLEOTIDE SEQUENCE [LARGE SCALE GENOMIC DNA]</scope>
</reference>
<gene>
    <name evidence="1" type="ORF">CY35_07G090100</name>
</gene>
<dbReference type="EMBL" id="CM038913">
    <property type="protein sequence ID" value="KAH9557567.1"/>
    <property type="molecule type" value="Genomic_DNA"/>
</dbReference>
<sequence>MMRAAAVRAAGKTLARTHYYAKQTKKNNKGGQWSSLITTTTAAATVPPSTLECHDKKYDHCSSCVEQKHMLPLSNRKIAAYEAWWRRAASSSAPSYEAAATETTGQEFKFSPMAEYERRIASGDVHPGDKFQESTVNALQDLYEELWRKSDDIGLDSRLPVPQSYSRSAGGWLWQRLMRRSSPASPRGLYMYGGVGTGKTMLMDMFYEQLPKTWRKRRIHFHDFMINVHTRLQRSRGMTDPLEVVAEDIIKESILLCIDEFMVTDVADALILNRLFDHLFKQGLVLVSTSNRAPDQLYEGGLQRDLFLPFIARLKDRCVIHQIDSATDYRKLAAAVAGHYFTGPGASELLHMKFQSLIQDEKAVPTTVEVVMGRRLQVPLSAAGCAFFQFHELCDMPLGAADYIGLFQSFHTLALDGVPVFGSHNRSSAYRFVTLVDVMYEHRARFLCSAEAPALELFAKVVTIRDAPRRKNSRSSHSDEADLLVDNELGFAKDRTCSRLTEMQGVEYLEDHAAVHLNKTNSMT</sequence>
<name>A0ACB8HMV1_9BRYO</name>
<evidence type="ECO:0000313" key="2">
    <source>
        <dbReference type="Proteomes" id="UP000828922"/>
    </source>
</evidence>
<evidence type="ECO:0000313" key="1">
    <source>
        <dbReference type="EMBL" id="KAH9557567.1"/>
    </source>
</evidence>
<comment type="caution">
    <text evidence="1">The sequence shown here is derived from an EMBL/GenBank/DDBJ whole genome shotgun (WGS) entry which is preliminary data.</text>
</comment>
<organism evidence="1 2">
    <name type="scientific">Sphagnum magellanicum</name>
    <dbReference type="NCBI Taxonomy" id="128215"/>
    <lineage>
        <taxon>Eukaryota</taxon>
        <taxon>Viridiplantae</taxon>
        <taxon>Streptophyta</taxon>
        <taxon>Embryophyta</taxon>
        <taxon>Bryophyta</taxon>
        <taxon>Sphagnophytina</taxon>
        <taxon>Sphagnopsida</taxon>
        <taxon>Sphagnales</taxon>
        <taxon>Sphagnaceae</taxon>
        <taxon>Sphagnum</taxon>
    </lineage>
</organism>
<proteinExistence type="predicted"/>
<accession>A0ACB8HMV1</accession>
<keyword evidence="2" id="KW-1185">Reference proteome</keyword>
<protein>
    <submittedName>
        <fullName evidence="1">Uncharacterized protein</fullName>
    </submittedName>
</protein>
<dbReference type="Proteomes" id="UP000828922">
    <property type="component" value="Linkage Group LG07"/>
</dbReference>